<dbReference type="Proteomes" id="UP000078550">
    <property type="component" value="Unassembled WGS sequence"/>
</dbReference>
<evidence type="ECO:0000313" key="2">
    <source>
        <dbReference type="Proteomes" id="UP000078550"/>
    </source>
</evidence>
<organism evidence="1 2">
    <name type="scientific">Plasmodium ovale wallikeri</name>
    <dbReference type="NCBI Taxonomy" id="864142"/>
    <lineage>
        <taxon>Eukaryota</taxon>
        <taxon>Sar</taxon>
        <taxon>Alveolata</taxon>
        <taxon>Apicomplexa</taxon>
        <taxon>Aconoidasida</taxon>
        <taxon>Haemosporida</taxon>
        <taxon>Plasmodiidae</taxon>
        <taxon>Plasmodium</taxon>
        <taxon>Plasmodium (Plasmodium)</taxon>
    </lineage>
</organism>
<protein>
    <submittedName>
        <fullName evidence="1">Uncharacterized protein</fullName>
    </submittedName>
</protein>
<gene>
    <name evidence="1" type="ORF">POVWA2_021820</name>
</gene>
<name>A0A1A8YTF7_PLAOA</name>
<evidence type="ECO:0000313" key="1">
    <source>
        <dbReference type="EMBL" id="SBT34818.1"/>
    </source>
</evidence>
<reference evidence="2" key="1">
    <citation type="submission" date="2016-05" db="EMBL/GenBank/DDBJ databases">
        <authorList>
            <person name="Naeem Raeece"/>
        </authorList>
    </citation>
    <scope>NUCLEOTIDE SEQUENCE [LARGE SCALE GENOMIC DNA]</scope>
</reference>
<dbReference type="EMBL" id="FLRE01000085">
    <property type="protein sequence ID" value="SBT34818.1"/>
    <property type="molecule type" value="Genomic_DNA"/>
</dbReference>
<proteinExistence type="predicted"/>
<accession>A0A1A8YTF7</accession>
<dbReference type="AlphaFoldDB" id="A0A1A8YTF7"/>
<sequence length="163" mass="18593">MVVTEVDAYPARLTWEVGVPFFIEHLKKFGNDITHVSFSILISHSIRAKWNLSLQSCTLRRGFHNCPLGLALGKTEPNVTETKCMHIHGKRIPLLFLTRSVCLSLTPNFFTSLCVYRSGDAAWVEAPNDTFKKEKNRKKKKNLVKWIVVHSNRLERGLLSGML</sequence>